<dbReference type="Pfam" id="PF00651">
    <property type="entry name" value="BTB"/>
    <property type="match status" value="1"/>
</dbReference>
<proteinExistence type="predicted"/>
<reference evidence="2" key="1">
    <citation type="journal article" date="2020" name="Stud. Mycol.">
        <title>101 Dothideomycetes genomes: a test case for predicting lifestyles and emergence of pathogens.</title>
        <authorList>
            <person name="Haridas S."/>
            <person name="Albert R."/>
            <person name="Binder M."/>
            <person name="Bloem J."/>
            <person name="Labutti K."/>
            <person name="Salamov A."/>
            <person name="Andreopoulos B."/>
            <person name="Baker S."/>
            <person name="Barry K."/>
            <person name="Bills G."/>
            <person name="Bluhm B."/>
            <person name="Cannon C."/>
            <person name="Castanera R."/>
            <person name="Culley D."/>
            <person name="Daum C."/>
            <person name="Ezra D."/>
            <person name="Gonzalez J."/>
            <person name="Henrissat B."/>
            <person name="Kuo A."/>
            <person name="Liang C."/>
            <person name="Lipzen A."/>
            <person name="Lutzoni F."/>
            <person name="Magnuson J."/>
            <person name="Mondo S."/>
            <person name="Nolan M."/>
            <person name="Ohm R."/>
            <person name="Pangilinan J."/>
            <person name="Park H.-J."/>
            <person name="Ramirez L."/>
            <person name="Alfaro M."/>
            <person name="Sun H."/>
            <person name="Tritt A."/>
            <person name="Yoshinaga Y."/>
            <person name="Zwiers L.-H."/>
            <person name="Turgeon B."/>
            <person name="Goodwin S."/>
            <person name="Spatafora J."/>
            <person name="Crous P."/>
            <person name="Grigoriev I."/>
        </authorList>
    </citation>
    <scope>NUCLEOTIDE SEQUENCE</scope>
    <source>
        <strain evidence="2">CBS 122368</strain>
    </source>
</reference>
<name>A0A6A6HWM1_9PLEO</name>
<gene>
    <name evidence="2" type="ORF">BU26DRAFT_524785</name>
</gene>
<dbReference type="Proteomes" id="UP000800094">
    <property type="component" value="Unassembled WGS sequence"/>
</dbReference>
<dbReference type="Gene3D" id="3.30.710.10">
    <property type="entry name" value="Potassium Channel Kv1.1, Chain A"/>
    <property type="match status" value="1"/>
</dbReference>
<dbReference type="RefSeq" id="XP_033677162.1">
    <property type="nucleotide sequence ID" value="XM_033830359.1"/>
</dbReference>
<protein>
    <recommendedName>
        <fullName evidence="1">BTB domain-containing protein</fullName>
    </recommendedName>
</protein>
<accession>A0A6A6HWM1</accession>
<dbReference type="GeneID" id="54583689"/>
<dbReference type="AlphaFoldDB" id="A0A6A6HWM1"/>
<evidence type="ECO:0000313" key="3">
    <source>
        <dbReference type="Proteomes" id="UP000800094"/>
    </source>
</evidence>
<dbReference type="PANTHER" id="PTHR47843">
    <property type="entry name" value="BTB DOMAIN-CONTAINING PROTEIN-RELATED"/>
    <property type="match status" value="1"/>
</dbReference>
<dbReference type="InterPro" id="IPR011333">
    <property type="entry name" value="SKP1/BTB/POZ_sf"/>
</dbReference>
<dbReference type="SMART" id="SM00225">
    <property type="entry name" value="BTB"/>
    <property type="match status" value="1"/>
</dbReference>
<feature type="domain" description="BTB" evidence="1">
    <location>
        <begin position="64"/>
        <end position="135"/>
    </location>
</feature>
<dbReference type="OrthoDB" id="3794732at2759"/>
<dbReference type="SUPFAM" id="SSF54695">
    <property type="entry name" value="POZ domain"/>
    <property type="match status" value="1"/>
</dbReference>
<dbReference type="EMBL" id="ML987209">
    <property type="protein sequence ID" value="KAF2242158.1"/>
    <property type="molecule type" value="Genomic_DNA"/>
</dbReference>
<dbReference type="PANTHER" id="PTHR47843:SF2">
    <property type="entry name" value="BTB DOMAIN-CONTAINING PROTEIN"/>
    <property type="match status" value="1"/>
</dbReference>
<evidence type="ECO:0000259" key="1">
    <source>
        <dbReference type="PROSITE" id="PS50097"/>
    </source>
</evidence>
<sequence length="281" mass="31128">MARLLSLLRMSPSSPPSAPPPAKRLRMSALGESAVESTVKWPAISGPLVVIQVGGLLRQVNDDGNVTFIAAPNETFHVHSSLLRAHSKYFRALLQDDPATAEYGHAPTIYLPDQDPAAFKTYVQYLYYNELNPTFGKYGKGRRLMQAYVLGECVGDSVFQDRIIDAMIAYCIEQKVVPNYPIINVVYNGTAEDSPARRLMVDLMVWAGSGTKAEVHKTTSKAHKDFIDDLLEALLTARPRPAGVRPWVERPESYHVGYYGIKGEVKKQDAVMYVAGTRKQG</sequence>
<organism evidence="2 3">
    <name type="scientific">Trematosphaeria pertusa</name>
    <dbReference type="NCBI Taxonomy" id="390896"/>
    <lineage>
        <taxon>Eukaryota</taxon>
        <taxon>Fungi</taxon>
        <taxon>Dikarya</taxon>
        <taxon>Ascomycota</taxon>
        <taxon>Pezizomycotina</taxon>
        <taxon>Dothideomycetes</taxon>
        <taxon>Pleosporomycetidae</taxon>
        <taxon>Pleosporales</taxon>
        <taxon>Massarineae</taxon>
        <taxon>Trematosphaeriaceae</taxon>
        <taxon>Trematosphaeria</taxon>
    </lineage>
</organism>
<dbReference type="InterPro" id="IPR000210">
    <property type="entry name" value="BTB/POZ_dom"/>
</dbReference>
<dbReference type="PROSITE" id="PS50097">
    <property type="entry name" value="BTB"/>
    <property type="match status" value="1"/>
</dbReference>
<keyword evidence="3" id="KW-1185">Reference proteome</keyword>
<evidence type="ECO:0000313" key="2">
    <source>
        <dbReference type="EMBL" id="KAF2242158.1"/>
    </source>
</evidence>
<dbReference type="CDD" id="cd18186">
    <property type="entry name" value="BTB_POZ_ZBTB_KLHL-like"/>
    <property type="match status" value="1"/>
</dbReference>